<dbReference type="VEuPathDB" id="FungiDB:AeMF1_003450"/>
<accession>A0A6G0X270</accession>
<dbReference type="Proteomes" id="UP000481153">
    <property type="component" value="Unassembled WGS sequence"/>
</dbReference>
<keyword evidence="5" id="KW-1185">Reference proteome</keyword>
<dbReference type="Pfam" id="PF26200">
    <property type="entry name" value="Rcat_RNF216"/>
    <property type="match status" value="1"/>
</dbReference>
<evidence type="ECO:0000259" key="2">
    <source>
        <dbReference type="PROSITE" id="PS50089"/>
    </source>
</evidence>
<dbReference type="InterPro" id="IPR013083">
    <property type="entry name" value="Znf_RING/FYVE/PHD"/>
</dbReference>
<dbReference type="InterPro" id="IPR052969">
    <property type="entry name" value="Thr-specific_kinase-like"/>
</dbReference>
<feature type="domain" description="VWFA" evidence="3">
    <location>
        <begin position="38"/>
        <end position="174"/>
    </location>
</feature>
<dbReference type="PROSITE" id="PS50234">
    <property type="entry name" value="VWFA"/>
    <property type="match status" value="1"/>
</dbReference>
<dbReference type="InterPro" id="IPR002035">
    <property type="entry name" value="VWF_A"/>
</dbReference>
<dbReference type="SUPFAM" id="SSF53300">
    <property type="entry name" value="vWA-like"/>
    <property type="match status" value="1"/>
</dbReference>
<dbReference type="PANTHER" id="PTHR47763">
    <property type="entry name" value="ALPHA-PROTEIN KINASE VWKA"/>
    <property type="match status" value="1"/>
</dbReference>
<evidence type="ECO:0000259" key="3">
    <source>
        <dbReference type="PROSITE" id="PS50234"/>
    </source>
</evidence>
<evidence type="ECO:0000313" key="5">
    <source>
        <dbReference type="Proteomes" id="UP000481153"/>
    </source>
</evidence>
<protein>
    <recommendedName>
        <fullName evidence="6">RING-type domain-containing protein</fullName>
    </recommendedName>
</protein>
<dbReference type="SUPFAM" id="SSF57850">
    <property type="entry name" value="RING/U-box"/>
    <property type="match status" value="1"/>
</dbReference>
<reference evidence="4 5" key="1">
    <citation type="submission" date="2019-07" db="EMBL/GenBank/DDBJ databases">
        <title>Genomics analysis of Aphanomyces spp. identifies a new class of oomycete effector associated with host adaptation.</title>
        <authorList>
            <person name="Gaulin E."/>
        </authorList>
    </citation>
    <scope>NUCLEOTIDE SEQUENCE [LARGE SCALE GENOMIC DNA]</scope>
    <source>
        <strain evidence="4 5">ATCC 201684</strain>
    </source>
</reference>
<proteinExistence type="predicted"/>
<evidence type="ECO:0000256" key="1">
    <source>
        <dbReference type="PROSITE-ProRule" id="PRU00175"/>
    </source>
</evidence>
<feature type="domain" description="RING-type" evidence="2">
    <location>
        <begin position="829"/>
        <end position="881"/>
    </location>
</feature>
<dbReference type="GO" id="GO:0008270">
    <property type="term" value="F:zinc ion binding"/>
    <property type="evidence" value="ECO:0007669"/>
    <property type="project" value="UniProtKB-KW"/>
</dbReference>
<dbReference type="CDD" id="cd22584">
    <property type="entry name" value="Rcat_RBR_unk"/>
    <property type="match status" value="1"/>
</dbReference>
<dbReference type="GO" id="GO:0004674">
    <property type="term" value="F:protein serine/threonine kinase activity"/>
    <property type="evidence" value="ECO:0007669"/>
    <property type="project" value="TreeGrafter"/>
</dbReference>
<dbReference type="GO" id="GO:0005737">
    <property type="term" value="C:cytoplasm"/>
    <property type="evidence" value="ECO:0007669"/>
    <property type="project" value="TreeGrafter"/>
</dbReference>
<dbReference type="Gene3D" id="3.40.50.410">
    <property type="entry name" value="von Willebrand factor, type A domain"/>
    <property type="match status" value="1"/>
</dbReference>
<dbReference type="PROSITE" id="PS50089">
    <property type="entry name" value="ZF_RING_2"/>
    <property type="match status" value="1"/>
</dbReference>
<name>A0A6G0X270_9STRA</name>
<keyword evidence="1" id="KW-0479">Metal-binding</keyword>
<dbReference type="InterPro" id="IPR036465">
    <property type="entry name" value="vWFA_dom_sf"/>
</dbReference>
<dbReference type="Gene3D" id="3.30.40.10">
    <property type="entry name" value="Zinc/RING finger domain, C3HC4 (zinc finger)"/>
    <property type="match status" value="1"/>
</dbReference>
<evidence type="ECO:0000313" key="4">
    <source>
        <dbReference type="EMBL" id="KAF0733874.1"/>
    </source>
</evidence>
<dbReference type="InterPro" id="IPR001841">
    <property type="entry name" value="Znf_RING"/>
</dbReference>
<keyword evidence="1" id="KW-0862">Zinc</keyword>
<evidence type="ECO:0008006" key="6">
    <source>
        <dbReference type="Google" id="ProtNLM"/>
    </source>
</evidence>
<dbReference type="Gene3D" id="1.20.120.1750">
    <property type="match status" value="1"/>
</dbReference>
<dbReference type="PANTHER" id="PTHR47763:SF1">
    <property type="entry name" value="DUF659 DOMAIN-CONTAINING PROTEIN"/>
    <property type="match status" value="1"/>
</dbReference>
<sequence>MEMLSKLKFSSWFLFCISYIAIFPDSMTSSSSGQPQVDLFLVCDTTASMGLYISSLASTIRQVFAIIKLLFHGRVKLHVVSYKDYCDGKAVVTHCGQRTHTNKQILQFVSDLAPQGGGDIPEAIKTALNHVHTIAQEIKKSTVTSQAIVVIFTDAPPHHMHTSSRHLRQEMDAIATNPKYTAGSNWMSIRQAFSAASIPIYTFHSMLDCEHRTAHSVLFYSALGPVVLIDDVNTTQITKATMGLLLQLMGQRFEHADNFSSVTVWDAEKLLFDCDTKFPPLDSTLVLRKDAFEFQPLACMQEDLRELPHLFKTNEDYQSMVYSVFRAIFTPENVLALTYNPILAKLWRLCSNRRLDPRYSPLSAQLSRCVPALSGLEKAQLQQWIEESHDDSEAIRDAILANSAEVDRPCLILESGFDAISAADLRSLARAPNPGVISALMSVLTHLQYLLSVPTKSMRTDDGVPMYIPLDLTDNKLFSYLSHLVVPGTSFSMRGSAIVAMICCSSNVSLLKDRAHGYLESIRGQWIPLHQAEQYPEILSLEFIKLMHRNATYLTQEEMAVYEQLFVVHRMRLAATKNVTVTLGATPTKTRLHPDIKRKCHKCGYDVSLTLMTTPDTCALCRTYGAQESRSLQRLHTTAADKSFMVECCACHALYAVVRPELLNISPKCYYCRQWVKPSRIPTVECSTCLNRYVDPAGLIKQLKRDNETWTCFPCQTAPNVAVTTRETTFENLLTSNTALCSHFGWKKPKRTDEFVRLVFDRHWNYFKMFTRQHGLLFEMGPKAVANAKLGAPVATLKLQVGGKPLLKVDALVGSLVSDILHGSLQDVCNLCFDDFTLPALESACGRCRTRVCEGCARGWYSEPKRGRLLLATHLACPFCRQPPSLGTWKKYNRSFVDILNKLPVMRANYYYGWCGSCGDVKEWMEKQCSREAPQSKFECVFCSTPQVGNLPHCPGCNAKTEKTEGCDHITCICGQHWCYRCGKGFLASEIYTHLGYCLEGL</sequence>
<gene>
    <name evidence="4" type="ORF">Ae201684_009432</name>
</gene>
<dbReference type="EMBL" id="VJMJ01000119">
    <property type="protein sequence ID" value="KAF0733874.1"/>
    <property type="molecule type" value="Genomic_DNA"/>
</dbReference>
<organism evidence="4 5">
    <name type="scientific">Aphanomyces euteiches</name>
    <dbReference type="NCBI Taxonomy" id="100861"/>
    <lineage>
        <taxon>Eukaryota</taxon>
        <taxon>Sar</taxon>
        <taxon>Stramenopiles</taxon>
        <taxon>Oomycota</taxon>
        <taxon>Saprolegniomycetes</taxon>
        <taxon>Saprolegniales</taxon>
        <taxon>Verrucalvaceae</taxon>
        <taxon>Aphanomyces</taxon>
    </lineage>
</organism>
<dbReference type="CDD" id="cd00198">
    <property type="entry name" value="vWFA"/>
    <property type="match status" value="1"/>
</dbReference>
<dbReference type="AlphaFoldDB" id="A0A6G0X270"/>
<comment type="caution">
    <text evidence="4">The sequence shown here is derived from an EMBL/GenBank/DDBJ whole genome shotgun (WGS) entry which is preliminary data.</text>
</comment>
<keyword evidence="1" id="KW-0863">Zinc-finger</keyword>